<dbReference type="Pfam" id="PF13715">
    <property type="entry name" value="CarbopepD_reg_2"/>
    <property type="match status" value="1"/>
</dbReference>
<proteinExistence type="predicted"/>
<dbReference type="RefSeq" id="WP_157730257.1">
    <property type="nucleotide sequence ID" value="NZ_LT899436.1"/>
</dbReference>
<evidence type="ECO:0000313" key="2">
    <source>
        <dbReference type="Proteomes" id="UP000215214"/>
    </source>
</evidence>
<evidence type="ECO:0008006" key="3">
    <source>
        <dbReference type="Google" id="ProtNLM"/>
    </source>
</evidence>
<name>A0A238UCU8_9FLAO</name>
<reference evidence="1 2" key="1">
    <citation type="submission" date="2017-07" db="EMBL/GenBank/DDBJ databases">
        <authorList>
            <person name="Sun Z.S."/>
            <person name="Albrecht U."/>
            <person name="Echele G."/>
            <person name="Lee C.C."/>
        </authorList>
    </citation>
    <scope>NUCLEOTIDE SEQUENCE [LARGE SCALE GENOMIC DNA]</scope>
    <source>
        <strain evidence="2">type strain: KCTC 22618</strain>
    </source>
</reference>
<dbReference type="InterPro" id="IPR008969">
    <property type="entry name" value="CarboxyPept-like_regulatory"/>
</dbReference>
<keyword evidence="2" id="KW-1185">Reference proteome</keyword>
<dbReference type="OrthoDB" id="1201225at2"/>
<evidence type="ECO:0000313" key="1">
    <source>
        <dbReference type="EMBL" id="SNR16912.1"/>
    </source>
</evidence>
<protein>
    <recommendedName>
        <fullName evidence="3">Outer membrane protein</fullName>
    </recommendedName>
</protein>
<accession>A0A238UCU8</accession>
<dbReference type="AlphaFoldDB" id="A0A238UCU8"/>
<dbReference type="KEGG" id="tje:TJEJU_3261"/>
<sequence>MKTTKTVTTIISILFAYIGISSVYAQKTITAEIIDAETFEPISFATVKLMGTQRGVIANYNGQFGLPLDKIKNITSIEISSIGYQTTSFNINTFSLKKINIIKLFPSKETLTTVVIKGKRKKKLSAIKLVRRAIKAIKKNLSDTPHSYIGYYRDYQINNEREYCNLNEGIVEEFDSGILSHKITATKNQSLLYSYKTNLNFKTDSTLITPYNDSSKYIRDAKLLSFGGNELSILKSHNPIRLFNHNSFSFVNEMQNDFIRNHNFKKDKKISTDDDVIQTIIFNKKNSIGNNYTVDGKLKISVLDYSIYSFEYTVYELNSTDPILHIDIEYKKIHDKMYLNYMSFHNKFLFTDNDFFKEKSISYNKDSKALYIEFNRKIDTKTLKKQNFKITYQGKKVPIKLIKVINEKKILVSTPNLIINENAIFKNKDLFKIELKNIRDHYNQLIYQTKEVPIYQYREFFVQEVFKNKKIDSNTTFVNKFKPLSKAKLTPFTNTNKYIINSPLMKVMKSVPK</sequence>
<gene>
    <name evidence="1" type="ORF">TJEJU_3261</name>
</gene>
<dbReference type="EMBL" id="LT899436">
    <property type="protein sequence ID" value="SNR16912.1"/>
    <property type="molecule type" value="Genomic_DNA"/>
</dbReference>
<organism evidence="1 2">
    <name type="scientific">Tenacibaculum jejuense</name>
    <dbReference type="NCBI Taxonomy" id="584609"/>
    <lineage>
        <taxon>Bacteria</taxon>
        <taxon>Pseudomonadati</taxon>
        <taxon>Bacteroidota</taxon>
        <taxon>Flavobacteriia</taxon>
        <taxon>Flavobacteriales</taxon>
        <taxon>Flavobacteriaceae</taxon>
        <taxon>Tenacibaculum</taxon>
    </lineage>
</organism>
<dbReference type="SUPFAM" id="SSF49464">
    <property type="entry name" value="Carboxypeptidase regulatory domain-like"/>
    <property type="match status" value="1"/>
</dbReference>
<dbReference type="Proteomes" id="UP000215214">
    <property type="component" value="Chromosome TJEJU"/>
</dbReference>